<dbReference type="KEGG" id="cdo:CDOO_10745"/>
<dbReference type="eggNOG" id="COG2128">
    <property type="taxonomic scope" value="Bacteria"/>
</dbReference>
<dbReference type="AlphaFoldDB" id="A0A097IHT9"/>
<dbReference type="InterPro" id="IPR023982">
    <property type="entry name" value="CHP04029_CMD-like"/>
</dbReference>
<evidence type="ECO:0000313" key="4">
    <source>
        <dbReference type="Proteomes" id="UP000029914"/>
    </source>
</evidence>
<dbReference type="HOGENOM" id="CLU_057689_1_0_11"/>
<feature type="domain" description="Carboxymuconolactone decarboxylase-like" evidence="2">
    <location>
        <begin position="261"/>
        <end position="340"/>
    </location>
</feature>
<feature type="compositionally biased region" description="Basic and acidic residues" evidence="1">
    <location>
        <begin position="100"/>
        <end position="109"/>
    </location>
</feature>
<keyword evidence="4" id="KW-1185">Reference proteome</keyword>
<dbReference type="InterPro" id="IPR029032">
    <property type="entry name" value="AhpD-like"/>
</dbReference>
<organism evidence="3 4">
    <name type="scientific">Corynebacterium doosanense CAU 212 = DSM 45436</name>
    <dbReference type="NCBI Taxonomy" id="558173"/>
    <lineage>
        <taxon>Bacteria</taxon>
        <taxon>Bacillati</taxon>
        <taxon>Actinomycetota</taxon>
        <taxon>Actinomycetes</taxon>
        <taxon>Mycobacteriales</taxon>
        <taxon>Corynebacteriaceae</taxon>
        <taxon>Corynebacterium</taxon>
    </lineage>
</organism>
<evidence type="ECO:0000256" key="1">
    <source>
        <dbReference type="SAM" id="MobiDB-lite"/>
    </source>
</evidence>
<dbReference type="EMBL" id="CP006764">
    <property type="protein sequence ID" value="AIT61693.1"/>
    <property type="molecule type" value="Genomic_DNA"/>
</dbReference>
<gene>
    <name evidence="3" type="ORF">CDOO_10745</name>
</gene>
<dbReference type="NCBIfam" id="TIGR04029">
    <property type="entry name" value="CMD_Avi_7170"/>
    <property type="match status" value="1"/>
</dbReference>
<dbReference type="Pfam" id="PF02627">
    <property type="entry name" value="CMD"/>
    <property type="match status" value="1"/>
</dbReference>
<reference evidence="3 4" key="1">
    <citation type="submission" date="2013-09" db="EMBL/GenBank/DDBJ databases">
        <title>Complete genome sequence of Corynebacterium doosanense CAU 212(T) (=DSM 45436(T)), isolated from activated sludge.</title>
        <authorList>
            <person name="Schaffert L."/>
            <person name="Albersmeier A."/>
            <person name="Kalinowski J."/>
            <person name="Ruckert C."/>
        </authorList>
    </citation>
    <scope>NUCLEOTIDE SEQUENCE [LARGE SCALE GENOMIC DNA]</scope>
    <source>
        <strain evidence="3 4">CAU 212</strain>
    </source>
</reference>
<name>A0A097IHT9_9CORY</name>
<dbReference type="Gene3D" id="1.20.1290.10">
    <property type="entry name" value="AhpD-like"/>
    <property type="match status" value="2"/>
</dbReference>
<dbReference type="GO" id="GO:0051920">
    <property type="term" value="F:peroxiredoxin activity"/>
    <property type="evidence" value="ECO:0007669"/>
    <property type="project" value="InterPro"/>
</dbReference>
<feature type="region of interest" description="Disordered" evidence="1">
    <location>
        <begin position="94"/>
        <end position="114"/>
    </location>
</feature>
<dbReference type="SUPFAM" id="SSF69118">
    <property type="entry name" value="AhpD-like"/>
    <property type="match status" value="2"/>
</dbReference>
<proteinExistence type="predicted"/>
<dbReference type="eggNOG" id="COG4950">
    <property type="taxonomic scope" value="Bacteria"/>
</dbReference>
<evidence type="ECO:0000259" key="2">
    <source>
        <dbReference type="Pfam" id="PF02627"/>
    </source>
</evidence>
<evidence type="ECO:0000313" key="3">
    <source>
        <dbReference type="EMBL" id="AIT61693.1"/>
    </source>
</evidence>
<dbReference type="InterPro" id="IPR004675">
    <property type="entry name" value="AhpD_core"/>
</dbReference>
<protein>
    <submittedName>
        <fullName evidence="3">Alkylhydroperoxidase</fullName>
    </submittedName>
</protein>
<feature type="compositionally biased region" description="Polar residues" evidence="1">
    <location>
        <begin position="1"/>
        <end position="13"/>
    </location>
</feature>
<feature type="region of interest" description="Disordered" evidence="1">
    <location>
        <begin position="1"/>
        <end position="22"/>
    </location>
</feature>
<dbReference type="NCBIfam" id="TIGR00778">
    <property type="entry name" value="ahpD_dom"/>
    <property type="match status" value="1"/>
</dbReference>
<dbReference type="Proteomes" id="UP000029914">
    <property type="component" value="Chromosome"/>
</dbReference>
<dbReference type="OrthoDB" id="3667834at2"/>
<dbReference type="NCBIfam" id="TIGR01926">
    <property type="entry name" value="peroxid_rel"/>
    <property type="match status" value="1"/>
</dbReference>
<dbReference type="InterPro" id="IPR023923">
    <property type="entry name" value="AhpD_Avi7169"/>
</dbReference>
<keyword evidence="3" id="KW-0575">Peroxidase</keyword>
<dbReference type="InterPro" id="IPR010195">
    <property type="entry name" value="Uncharacterised_peroxidase-rel"/>
</dbReference>
<dbReference type="STRING" id="558173.CDOO_10745"/>
<accession>A0A097IHT9</accession>
<dbReference type="InterPro" id="IPR003779">
    <property type="entry name" value="CMD-like"/>
</dbReference>
<dbReference type="RefSeq" id="WP_018020610.1">
    <property type="nucleotide sequence ID" value="NZ_AQUX01000001.1"/>
</dbReference>
<keyword evidence="3" id="KW-0560">Oxidoreductase</keyword>
<dbReference type="PANTHER" id="PTHR35446">
    <property type="entry name" value="SI:CH211-175M2.5"/>
    <property type="match status" value="1"/>
</dbReference>
<dbReference type="PANTHER" id="PTHR35446:SF2">
    <property type="entry name" value="CARBOXYMUCONOLACTONE DECARBOXYLASE-LIKE DOMAIN-CONTAINING PROTEIN"/>
    <property type="match status" value="1"/>
</dbReference>
<dbReference type="NCBIfam" id="TIGR04030">
    <property type="entry name" value="perox_Avi_7169"/>
    <property type="match status" value="1"/>
</dbReference>
<sequence length="403" mass="43719">MTDIINSLASGPTQLRDLRPDAKANAQKSFEALLEPASPGGFTQTERYAVAAYVAGLHAQPRAAEFYSDLLGDDAAPTLVDAVTEAIRAGQAHGPYGQFREPDLRERSEPGPQVSHAGLGLGERLTAAFDVAHLLVFHPRDSRPGVIRHLELAGWTADEIVSLTQLISFLCFQLRVIQGLDALAGATPSKTQGTPTLPELAWPDAPEPDIARPRAFVNHALGWKPWVEPVEKSELTEAQVNAMIQPRRVDMPYFRLLARDPDALRARTLTDLDIFYNTDGGLGRAERELAATVTSMANGCVYCASVHAGRAEEESGRSEDITRLIDAGQHSDLGSEQWNALRDVALQLTATPPRMGGEDVDKLSSAGLDAASVIDAVNCVAFFSWANRLMLVLGEPELPRRFQ</sequence>